<keyword evidence="2" id="KW-0560">Oxidoreductase</keyword>
<dbReference type="InterPro" id="IPR029032">
    <property type="entry name" value="AhpD-like"/>
</dbReference>
<dbReference type="PANTHER" id="PTHR35446:SF2">
    <property type="entry name" value="CARBOXYMUCONOLACTONE DECARBOXYLASE-LIKE DOMAIN-CONTAINING PROTEIN"/>
    <property type="match status" value="1"/>
</dbReference>
<evidence type="ECO:0000313" key="2">
    <source>
        <dbReference type="EMBL" id="MBN8662505.1"/>
    </source>
</evidence>
<dbReference type="SUPFAM" id="SSF69118">
    <property type="entry name" value="AhpD-like"/>
    <property type="match status" value="1"/>
</dbReference>
<evidence type="ECO:0000313" key="3">
    <source>
        <dbReference type="Proteomes" id="UP000664277"/>
    </source>
</evidence>
<dbReference type="NCBIfam" id="TIGR01926">
    <property type="entry name" value="peroxid_rel"/>
    <property type="match status" value="1"/>
</dbReference>
<accession>A0A8J7PP33</accession>
<proteinExistence type="predicted"/>
<sequence>MSRLSVVEKTCECSEVQKGFAKAQTAFGMVPNFVKVLASSPVAVNAFVDYWSAMYQGQLDASIRVRIALALSQANACQYCVSAHSAIAQGAGMTEKEIELARAGAALAAKEDTAVKFARAILEHRGDVTDNELKAMHEAGFGDGEIVEIILLVGMFSAANFIGKVSQVDIDFPAVKELAGIKA</sequence>
<gene>
    <name evidence="2" type="ORF">J0M35_19210</name>
</gene>
<feature type="domain" description="Carboxymuconolactone decarboxylase-like" evidence="1">
    <location>
        <begin position="45"/>
        <end position="119"/>
    </location>
</feature>
<dbReference type="InterPro" id="IPR004675">
    <property type="entry name" value="AhpD_core"/>
</dbReference>
<dbReference type="NCBIfam" id="TIGR00778">
    <property type="entry name" value="ahpD_dom"/>
    <property type="match status" value="1"/>
</dbReference>
<dbReference type="InterPro" id="IPR003779">
    <property type="entry name" value="CMD-like"/>
</dbReference>
<dbReference type="PANTHER" id="PTHR35446">
    <property type="entry name" value="SI:CH211-175M2.5"/>
    <property type="match status" value="1"/>
</dbReference>
<organism evidence="2 3">
    <name type="scientific">Candidatus Obscuribacter phosphatis</name>
    <dbReference type="NCBI Taxonomy" id="1906157"/>
    <lineage>
        <taxon>Bacteria</taxon>
        <taxon>Bacillati</taxon>
        <taxon>Candidatus Melainabacteria</taxon>
        <taxon>Candidatus Obscuribacterales</taxon>
        <taxon>Candidatus Obscuribacteraceae</taxon>
        <taxon>Candidatus Obscuribacter</taxon>
    </lineage>
</organism>
<dbReference type="Gene3D" id="1.20.1290.10">
    <property type="entry name" value="AhpD-like"/>
    <property type="match status" value="1"/>
</dbReference>
<dbReference type="GO" id="GO:0051920">
    <property type="term" value="F:peroxiredoxin activity"/>
    <property type="evidence" value="ECO:0007669"/>
    <property type="project" value="InterPro"/>
</dbReference>
<keyword evidence="2" id="KW-0575">Peroxidase</keyword>
<dbReference type="EMBL" id="JAFLCK010000041">
    <property type="protein sequence ID" value="MBN8662505.1"/>
    <property type="molecule type" value="Genomic_DNA"/>
</dbReference>
<evidence type="ECO:0000259" key="1">
    <source>
        <dbReference type="Pfam" id="PF02627"/>
    </source>
</evidence>
<name>A0A8J7PP33_9BACT</name>
<comment type="caution">
    <text evidence="2">The sequence shown here is derived from an EMBL/GenBank/DDBJ whole genome shotgun (WGS) entry which is preliminary data.</text>
</comment>
<dbReference type="AlphaFoldDB" id="A0A8J7PP33"/>
<dbReference type="InterPro" id="IPR010195">
    <property type="entry name" value="Uncharacterised_peroxidase-rel"/>
</dbReference>
<reference evidence="2" key="1">
    <citation type="submission" date="2021-02" db="EMBL/GenBank/DDBJ databases">
        <title>Genome-Resolved Metagenomics of a Microbial Community Performing Photosynthetic Biological Nutrient Removal.</title>
        <authorList>
            <person name="Mcdaniel E.A."/>
        </authorList>
    </citation>
    <scope>NUCLEOTIDE SEQUENCE</scope>
    <source>
        <strain evidence="2">UWPOB_OBS1</strain>
    </source>
</reference>
<dbReference type="Proteomes" id="UP000664277">
    <property type="component" value="Unassembled WGS sequence"/>
</dbReference>
<protein>
    <submittedName>
        <fullName evidence="2">Peroxidase-related enzyme</fullName>
    </submittedName>
</protein>
<dbReference type="Pfam" id="PF02627">
    <property type="entry name" value="CMD"/>
    <property type="match status" value="1"/>
</dbReference>